<keyword evidence="1" id="KW-0472">Membrane</keyword>
<gene>
    <name evidence="2" type="ORF">J2X15_000046</name>
</gene>
<feature type="transmembrane region" description="Helical" evidence="1">
    <location>
        <begin position="20"/>
        <end position="43"/>
    </location>
</feature>
<keyword evidence="1" id="KW-1133">Transmembrane helix</keyword>
<comment type="caution">
    <text evidence="2">The sequence shown here is derived from an EMBL/GenBank/DDBJ whole genome shotgun (WGS) entry which is preliminary data.</text>
</comment>
<proteinExistence type="predicted"/>
<keyword evidence="3" id="KW-1185">Reference proteome</keyword>
<evidence type="ECO:0000313" key="2">
    <source>
        <dbReference type="EMBL" id="MDR7304780.1"/>
    </source>
</evidence>
<sequence length="44" mass="4692">MNIGIRVPHSAADTACTVLAYTAVWFFASLSASACVTALLMLFR</sequence>
<protein>
    <submittedName>
        <fullName evidence="2">Uncharacterized protein</fullName>
    </submittedName>
</protein>
<name>A0ABU1ZIQ3_9BURK</name>
<keyword evidence="1" id="KW-0812">Transmembrane</keyword>
<dbReference type="EMBL" id="JAVDXO010000001">
    <property type="protein sequence ID" value="MDR7304780.1"/>
    <property type="molecule type" value="Genomic_DNA"/>
</dbReference>
<evidence type="ECO:0000256" key="1">
    <source>
        <dbReference type="SAM" id="Phobius"/>
    </source>
</evidence>
<reference evidence="2 3" key="1">
    <citation type="submission" date="2023-07" db="EMBL/GenBank/DDBJ databases">
        <title>Sorghum-associated microbial communities from plants grown in Nebraska, USA.</title>
        <authorList>
            <person name="Schachtman D."/>
        </authorList>
    </citation>
    <scope>NUCLEOTIDE SEQUENCE [LARGE SCALE GENOMIC DNA]</scope>
    <source>
        <strain evidence="2 3">BE308</strain>
    </source>
</reference>
<accession>A0ABU1ZIQ3</accession>
<dbReference type="PROSITE" id="PS51257">
    <property type="entry name" value="PROKAR_LIPOPROTEIN"/>
    <property type="match status" value="1"/>
</dbReference>
<evidence type="ECO:0000313" key="3">
    <source>
        <dbReference type="Proteomes" id="UP001268089"/>
    </source>
</evidence>
<organism evidence="2 3">
    <name type="scientific">Rhodoferax saidenbachensis</name>
    <dbReference type="NCBI Taxonomy" id="1484693"/>
    <lineage>
        <taxon>Bacteria</taxon>
        <taxon>Pseudomonadati</taxon>
        <taxon>Pseudomonadota</taxon>
        <taxon>Betaproteobacteria</taxon>
        <taxon>Burkholderiales</taxon>
        <taxon>Comamonadaceae</taxon>
        <taxon>Rhodoferax</taxon>
    </lineage>
</organism>
<dbReference type="Proteomes" id="UP001268089">
    <property type="component" value="Unassembled WGS sequence"/>
</dbReference>